<feature type="chain" id="PRO_5014603462" description="Secreted protein" evidence="1">
    <location>
        <begin position="28"/>
        <end position="145"/>
    </location>
</feature>
<evidence type="ECO:0000313" key="3">
    <source>
        <dbReference type="Proteomes" id="UP000231791"/>
    </source>
</evidence>
<gene>
    <name evidence="2" type="ORF">SLAV_01240</name>
</gene>
<keyword evidence="3" id="KW-1185">Reference proteome</keyword>
<dbReference type="Proteomes" id="UP000231791">
    <property type="component" value="Chromosome"/>
</dbReference>
<feature type="signal peptide" evidence="1">
    <location>
        <begin position="1"/>
        <end position="27"/>
    </location>
</feature>
<evidence type="ECO:0000313" key="2">
    <source>
        <dbReference type="EMBL" id="ATZ22177.1"/>
    </source>
</evidence>
<protein>
    <recommendedName>
        <fullName evidence="4">Secreted protein</fullName>
    </recommendedName>
</protein>
<accession>A0A2K8P608</accession>
<proteinExistence type="predicted"/>
<evidence type="ECO:0000256" key="1">
    <source>
        <dbReference type="SAM" id="SignalP"/>
    </source>
</evidence>
<reference evidence="2 3" key="1">
    <citation type="submission" date="2017-11" db="EMBL/GenBank/DDBJ databases">
        <title>Complete genome sequence of Streptomyces lavendulae subsp. lavendulae CCM 3239 (formerly 'Streptomyces aureofaciens CCM 3239'), the producer of the angucycline-type antibiotic auricin.</title>
        <authorList>
            <person name="Busche T."/>
            <person name="Novakova R."/>
            <person name="Al'Dilaimi A."/>
            <person name="Homerova D."/>
            <person name="Feckova L."/>
            <person name="Rezuchova B."/>
            <person name="Mingyar E."/>
            <person name="Csolleiova D."/>
            <person name="Bekeova C."/>
            <person name="Winkler A."/>
            <person name="Sevcikova B."/>
            <person name="Kalinowski J."/>
            <person name="Kormanec J."/>
            <person name="Ruckert C."/>
        </authorList>
    </citation>
    <scope>NUCLEOTIDE SEQUENCE [LARGE SCALE GENOMIC DNA]</scope>
    <source>
        <strain evidence="2 3">CCM 3239</strain>
    </source>
</reference>
<dbReference type="KEGG" id="slx:SLAV_01240"/>
<dbReference type="EMBL" id="CP024985">
    <property type="protein sequence ID" value="ATZ22177.1"/>
    <property type="molecule type" value="Genomic_DNA"/>
</dbReference>
<name>A0A2K8P608_STRLA</name>
<organism evidence="2 3">
    <name type="scientific">Streptomyces lavendulae subsp. lavendulae</name>
    <dbReference type="NCBI Taxonomy" id="58340"/>
    <lineage>
        <taxon>Bacteria</taxon>
        <taxon>Bacillati</taxon>
        <taxon>Actinomycetota</taxon>
        <taxon>Actinomycetes</taxon>
        <taxon>Kitasatosporales</taxon>
        <taxon>Streptomycetaceae</taxon>
        <taxon>Streptomyces</taxon>
    </lineage>
</organism>
<keyword evidence="1" id="KW-0732">Signal</keyword>
<dbReference type="AlphaFoldDB" id="A0A2K8P608"/>
<sequence length="145" mass="14547">MRPIPSTAVSAAAALVLSVGGASAAFAADPSPNPSAAAAQLCTDLNKLRSDATALSGLSPSSTKDQAKNAYNSVKDGWDTVSKSTATWSAAQKEAVKSAADGLKKTWDDLPGDATGTEAAAKLKPQAQMLDSAVKSARTGLKCPG</sequence>
<evidence type="ECO:0008006" key="4">
    <source>
        <dbReference type="Google" id="ProtNLM"/>
    </source>
</evidence>